<dbReference type="EMBL" id="KZ369763">
    <property type="protein sequence ID" value="PIO09792.1"/>
    <property type="molecule type" value="Genomic_DNA"/>
</dbReference>
<evidence type="ECO:0000313" key="1">
    <source>
        <dbReference type="EMBL" id="PIO09792.1"/>
    </source>
</evidence>
<name>A0A2G9Q2I9_AQUCT</name>
<gene>
    <name evidence="1" type="ORF">AB205_0006340</name>
</gene>
<keyword evidence="2" id="KW-1185">Reference proteome</keyword>
<sequence length="40" mass="4781">MKMCIVYNFCSEGIFILSSKFLWPKNHNCPQLLTNVSYYF</sequence>
<reference evidence="2" key="1">
    <citation type="journal article" date="2017" name="Nat. Commun.">
        <title>The North American bullfrog draft genome provides insight into hormonal regulation of long noncoding RNA.</title>
        <authorList>
            <person name="Hammond S.A."/>
            <person name="Warren R.L."/>
            <person name="Vandervalk B.P."/>
            <person name="Kucuk E."/>
            <person name="Khan H."/>
            <person name="Gibb E.A."/>
            <person name="Pandoh P."/>
            <person name="Kirk H."/>
            <person name="Zhao Y."/>
            <person name="Jones M."/>
            <person name="Mungall A.J."/>
            <person name="Coope R."/>
            <person name="Pleasance S."/>
            <person name="Moore R.A."/>
            <person name="Holt R.A."/>
            <person name="Round J.M."/>
            <person name="Ohora S."/>
            <person name="Walle B.V."/>
            <person name="Veldhoen N."/>
            <person name="Helbing C.C."/>
            <person name="Birol I."/>
        </authorList>
    </citation>
    <scope>NUCLEOTIDE SEQUENCE [LARGE SCALE GENOMIC DNA]</scope>
</reference>
<organism evidence="1 2">
    <name type="scientific">Aquarana catesbeiana</name>
    <name type="common">American bullfrog</name>
    <name type="synonym">Rana catesbeiana</name>
    <dbReference type="NCBI Taxonomy" id="8400"/>
    <lineage>
        <taxon>Eukaryota</taxon>
        <taxon>Metazoa</taxon>
        <taxon>Chordata</taxon>
        <taxon>Craniata</taxon>
        <taxon>Vertebrata</taxon>
        <taxon>Euteleostomi</taxon>
        <taxon>Amphibia</taxon>
        <taxon>Batrachia</taxon>
        <taxon>Anura</taxon>
        <taxon>Neobatrachia</taxon>
        <taxon>Ranoidea</taxon>
        <taxon>Ranidae</taxon>
        <taxon>Aquarana</taxon>
    </lineage>
</organism>
<dbReference type="Proteomes" id="UP000228934">
    <property type="component" value="Unassembled WGS sequence"/>
</dbReference>
<dbReference type="AlphaFoldDB" id="A0A2G9Q2I9"/>
<protein>
    <submittedName>
        <fullName evidence="1">Uncharacterized protein</fullName>
    </submittedName>
</protein>
<accession>A0A2G9Q2I9</accession>
<evidence type="ECO:0000313" key="2">
    <source>
        <dbReference type="Proteomes" id="UP000228934"/>
    </source>
</evidence>
<proteinExistence type="predicted"/>